<dbReference type="AlphaFoldDB" id="A0A5C4LDM6"/>
<reference evidence="1 2" key="1">
    <citation type="submission" date="2019-06" db="EMBL/GenBank/DDBJ databases">
        <title>Genome of Methylobacterium sp. 17Sr1-39.</title>
        <authorList>
            <person name="Seo T."/>
        </authorList>
    </citation>
    <scope>NUCLEOTIDE SEQUENCE [LARGE SCALE GENOMIC DNA]</scope>
    <source>
        <strain evidence="1 2">17Sr1-39</strain>
    </source>
</reference>
<protein>
    <submittedName>
        <fullName evidence="1">Uncharacterized protein</fullName>
    </submittedName>
</protein>
<dbReference type="OrthoDB" id="7366738at2"/>
<dbReference type="Proteomes" id="UP000305267">
    <property type="component" value="Unassembled WGS sequence"/>
</dbReference>
<dbReference type="Pfam" id="PF24175">
    <property type="entry name" value="SU10_adaptor"/>
    <property type="match status" value="1"/>
</dbReference>
<comment type="caution">
    <text evidence="1">The sequence shown here is derived from an EMBL/GenBank/DDBJ whole genome shotgun (WGS) entry which is preliminary data.</text>
</comment>
<gene>
    <name evidence="1" type="ORF">FF100_22075</name>
</gene>
<sequence length="211" mass="23651">MDILSGPGLVEAIAEEINREDLSATIPAWIRMAEAHIAQNLRVREMVRRQHITASDGFVTLPTDFREMKSVRIDTGSGRPRTLFMATEDSISDPRKAGTWANHPMYFTIVGSEIELSPFPNGFTCDVQMTYFADLPVLDLVTANSTTWLLKKAPHLYFYAALQHSAPYIMEDARLMMWQQLTQDAIGSLNKEYDESIHSGSTPIAPMKTIG</sequence>
<evidence type="ECO:0000313" key="2">
    <source>
        <dbReference type="Proteomes" id="UP000305267"/>
    </source>
</evidence>
<proteinExistence type="predicted"/>
<accession>A0A5C4LDM6</accession>
<dbReference type="InterPro" id="IPR056209">
    <property type="entry name" value="SU10_adaptor"/>
</dbReference>
<organism evidence="1 2">
    <name type="scientific">Methylobacterium terricola</name>
    <dbReference type="NCBI Taxonomy" id="2583531"/>
    <lineage>
        <taxon>Bacteria</taxon>
        <taxon>Pseudomonadati</taxon>
        <taxon>Pseudomonadota</taxon>
        <taxon>Alphaproteobacteria</taxon>
        <taxon>Hyphomicrobiales</taxon>
        <taxon>Methylobacteriaceae</taxon>
        <taxon>Methylobacterium</taxon>
    </lineage>
</organism>
<keyword evidence="2" id="KW-1185">Reference proteome</keyword>
<dbReference type="RefSeq" id="WP_139037904.1">
    <property type="nucleotide sequence ID" value="NZ_VDDA01000011.1"/>
</dbReference>
<evidence type="ECO:0000313" key="1">
    <source>
        <dbReference type="EMBL" id="TNC10841.1"/>
    </source>
</evidence>
<dbReference type="EMBL" id="VDDA01000011">
    <property type="protein sequence ID" value="TNC10841.1"/>
    <property type="molecule type" value="Genomic_DNA"/>
</dbReference>
<name>A0A5C4LDM6_9HYPH</name>